<dbReference type="CDD" id="cd00110">
    <property type="entry name" value="LamG"/>
    <property type="match status" value="3"/>
</dbReference>
<feature type="disulfide bond" evidence="21">
    <location>
        <begin position="351"/>
        <end position="360"/>
    </location>
</feature>
<dbReference type="GO" id="GO:0010842">
    <property type="term" value="P:retina layer formation"/>
    <property type="evidence" value="ECO:0007669"/>
    <property type="project" value="Ensembl"/>
</dbReference>
<feature type="disulfide bond" evidence="21">
    <location>
        <begin position="1309"/>
        <end position="1318"/>
    </location>
</feature>
<dbReference type="FunFam" id="2.10.25.10:FF:000252">
    <property type="entry name" value="Crumbs homolog 1 (Drosophila)"/>
    <property type="match status" value="1"/>
</dbReference>
<dbReference type="FunFam" id="2.10.25.10:FF:000391">
    <property type="entry name" value="Weary, isoform C"/>
    <property type="match status" value="1"/>
</dbReference>
<comment type="function">
    <text evidence="17">Plays a role in photoreceptor morphogenesis in the retina. May maintain cell polarization and adhesion.</text>
</comment>
<evidence type="ECO:0000256" key="23">
    <source>
        <dbReference type="SAM" id="SignalP"/>
    </source>
</evidence>
<feature type="domain" description="Laminin G" evidence="24">
    <location>
        <begin position="974"/>
        <end position="1161"/>
    </location>
</feature>
<evidence type="ECO:0000256" key="16">
    <source>
        <dbReference type="ARBA" id="ARBA00023273"/>
    </source>
</evidence>
<evidence type="ECO:0000313" key="26">
    <source>
        <dbReference type="Ensembl" id="ENSOANP00000019025.2"/>
    </source>
</evidence>
<keyword evidence="9 23" id="KW-0732">Signal</keyword>
<dbReference type="GO" id="GO:0097386">
    <property type="term" value="C:glial cell projection"/>
    <property type="evidence" value="ECO:0007669"/>
    <property type="project" value="Ensembl"/>
</dbReference>
<dbReference type="FunFam" id="2.10.25.10:FF:000208">
    <property type="entry name" value="Crumbs 2, cell polarity complex component"/>
    <property type="match status" value="1"/>
</dbReference>
<evidence type="ECO:0000256" key="2">
    <source>
        <dbReference type="ARBA" id="ARBA00004437"/>
    </source>
</evidence>
<dbReference type="Pfam" id="PF12661">
    <property type="entry name" value="hEGF"/>
    <property type="match status" value="2"/>
</dbReference>
<feature type="domain" description="EGF-like" evidence="25">
    <location>
        <begin position="911"/>
        <end position="947"/>
    </location>
</feature>
<feature type="disulfide bond" evidence="21">
    <location>
        <begin position="937"/>
        <end position="946"/>
    </location>
</feature>
<evidence type="ECO:0000256" key="12">
    <source>
        <dbReference type="ARBA" id="ARBA00022989"/>
    </source>
</evidence>
<dbReference type="HOGENOM" id="CLU_000827_2_2_1"/>
<dbReference type="GO" id="GO:0005902">
    <property type="term" value="C:microvillus"/>
    <property type="evidence" value="ECO:0007669"/>
    <property type="project" value="Ensembl"/>
</dbReference>
<dbReference type="OMA" id="RDMFIML"/>
<dbReference type="Pfam" id="PF00008">
    <property type="entry name" value="EGF"/>
    <property type="match status" value="13"/>
</dbReference>
<dbReference type="FunFam" id="2.10.25.10:FF:000282">
    <property type="entry name" value="Crumbs cell polarity complex component 2"/>
    <property type="match status" value="1"/>
</dbReference>
<accession>F7DXF9</accession>
<dbReference type="GO" id="GO:0023052">
    <property type="term" value="P:signaling"/>
    <property type="evidence" value="ECO:0007669"/>
    <property type="project" value="UniProtKB-ARBA"/>
</dbReference>
<dbReference type="PRINTS" id="PR00010">
    <property type="entry name" value="EGFBLOOD"/>
</dbReference>
<dbReference type="GO" id="GO:0008104">
    <property type="term" value="P:intracellular protein localization"/>
    <property type="evidence" value="ECO:0007669"/>
    <property type="project" value="Ensembl"/>
</dbReference>
<dbReference type="InterPro" id="IPR001881">
    <property type="entry name" value="EGF-like_Ca-bd_dom"/>
</dbReference>
<dbReference type="InterPro" id="IPR013032">
    <property type="entry name" value="EGF-like_CS"/>
</dbReference>
<evidence type="ECO:0000256" key="11">
    <source>
        <dbReference type="ARBA" id="ARBA00022837"/>
    </source>
</evidence>
<feature type="domain" description="Laminin G" evidence="24">
    <location>
        <begin position="507"/>
        <end position="694"/>
    </location>
</feature>
<evidence type="ECO:0000256" key="17">
    <source>
        <dbReference type="ARBA" id="ARBA00058295"/>
    </source>
</evidence>
<dbReference type="SUPFAM" id="SSF49899">
    <property type="entry name" value="Concanavalin A-like lectins/glucanases"/>
    <property type="match status" value="3"/>
</dbReference>
<sequence>MALSRMNSLLILYLNVLLLLHVKRSLFVPNGITCGSKSRGENVSCEAAPVEQISHCPDALGSPKGDCAPDPCSSNPCQHNATCLSTPGEHTFTCVCPPGRSGNTCLPSGGPCDTNPCQRGGVCHPRLGRPICSCPLGLTGRFCESEVTECSSNPCYNGAVCREGLDGYSCYCVPGYQGRRCELEVDECVSDPCENGAVCLNLIGRYVCVCPPDYTGISTETHYRDLPDSQRVPRSKVWVMSGVNCQVEITACWSQPCLNGATCHESLRGYVCRCAAGFLGERCEIDVDECDSQPCLHQGQCTDGYNSYSCDCSGSGFTGSYCEISLPPCWSRPCYNNATCEDGAENYTCQCWPGYTGLQCETDISECSSNPCLHDSRCVELSWKSQYGIIPQSPLEFSYDKASGYLCQCQPGFTGIHCEEDIDECSSNPCQNGGTCENSLGNYTCHCPAGDGDGIVYGGRDCSDILLGCSGQQCQNGGSCLPHLRNGQHGFSCLCSPGYTGSLCKTVTTFSFEGNSFLWIPSRTSPMKESPPNITFSFQTIQPTALLIFRGNRDTYVKLELTNGYIRLSIQVSHQLRVRLQISHNSSDGEWHSVEVILAEAVTLSLLGSSCGEKCVNKTASPIDRDQLALASQNTFLGGLPVDRESDGDSLPGIYNTHSAPSFVGCLRDIEIDSNLIIPEDIPPGSFQNVKVGCEKKDWCQSHPCQNRGHCINLGLGYQCECYRPYYGPDCTREYTAGRFGQDDSMGYAAFTVEESLDQNITLSMFVRTRRSSGLLLALENNASQYIRVWLVQGRLALLIPNWPKLLGKTMLSDGNMHLIALKMDPDKTEVFQSSQNLGFILGPPPKIQVGDVLYIGGLPGQHETEMNGGYFKGCIQDVRLNNQRLEFFPLLPDNSTGNQLLVNVTPGCSGDNLCKSSPCHNRGVCYSIWDDFTCSCPPNTAGKACEEVKWCELSPCPPEARCQLVPRGFECIASALFNGRSSAIFYRSNGKITRDLTNVTLGFRTRDTDTVLLYAEKEPEFITVAIRESKLLFQLQSGNSFYVLSLTSPQSVSDATWHQVALSMTDPLTQSSRWKMQVDGPKSTVTSTVATGNLNFLKEETDIYVGDRAFDHLDGLRGCLSSIEISGIYLSYFESTDGHAEKPQEEQFLKISANSVVTGCLRVDACGSAPCLHGGDCEDTYDSYRCACPVGWTGMRCEINVDECLSNPCVHGNCSDRVASYVCVCEPGYTGVNCEVDVDNCRGHQCANGATCIDGINGYSCLCFGNFTGKLCRHATLSSTFCGNERRNLTCYNSGNCTEVGGELKCLCRSGFTGERCDKDIDECNSDPCLNGALCQNLLNRYQCICDVNFAGEHCEIDLADDVLSAIFTAAGSIILALLLVLFLAVVASVVATNKRATQGTYSPSRQEKEGARVEMWSLVQPPPMERLI</sequence>
<dbReference type="GO" id="GO:0001750">
    <property type="term" value="C:photoreceptor outer segment"/>
    <property type="evidence" value="ECO:0007669"/>
    <property type="project" value="UniProtKB-SubCell"/>
</dbReference>
<feature type="domain" description="EGF-like" evidence="25">
    <location>
        <begin position="1321"/>
        <end position="1357"/>
    </location>
</feature>
<comment type="subcellular location">
    <subcellularLocation>
        <location evidence="1">Apical cell membrane</location>
        <topology evidence="1">Single-pass type I membrane protein</topology>
    </subcellularLocation>
    <subcellularLocation>
        <location evidence="3">Cell projection</location>
        <location evidence="3">Cilium</location>
        <location evidence="3">Photoreceptor outer segment</location>
    </subcellularLocation>
    <subcellularLocation>
        <location evidence="2">Photoreceptor inner segment</location>
    </subcellularLocation>
    <subcellularLocation>
        <location evidence="4">Secreted</location>
    </subcellularLocation>
</comment>
<evidence type="ECO:0000259" key="25">
    <source>
        <dbReference type="PROSITE" id="PS50026"/>
    </source>
</evidence>
<dbReference type="GO" id="GO:0062139">
    <property type="term" value="P:camera-type eye photoreceptor cell development"/>
    <property type="evidence" value="ECO:0007669"/>
    <property type="project" value="Ensembl"/>
</dbReference>
<evidence type="ECO:0000256" key="13">
    <source>
        <dbReference type="ARBA" id="ARBA00023136"/>
    </source>
</evidence>
<dbReference type="InParanoid" id="F7DXF9"/>
<feature type="transmembrane region" description="Helical" evidence="22">
    <location>
        <begin position="1364"/>
        <end position="1393"/>
    </location>
</feature>
<evidence type="ECO:0000256" key="4">
    <source>
        <dbReference type="ARBA" id="ARBA00004613"/>
    </source>
</evidence>
<dbReference type="OrthoDB" id="283575at2759"/>
<evidence type="ECO:0000256" key="20">
    <source>
        <dbReference type="ARBA" id="ARBA00072403"/>
    </source>
</evidence>
<dbReference type="FunFam" id="2.60.120.200:FF:000055">
    <property type="entry name" value="Crumbs cell polarity complex component 1"/>
    <property type="match status" value="1"/>
</dbReference>
<dbReference type="GO" id="GO:0007154">
    <property type="term" value="P:cell communication"/>
    <property type="evidence" value="ECO:0007669"/>
    <property type="project" value="UniProtKB-ARBA"/>
</dbReference>
<feature type="signal peptide" evidence="23">
    <location>
        <begin position="1"/>
        <end position="25"/>
    </location>
</feature>
<keyword evidence="6" id="KW-0964">Secreted</keyword>
<feature type="domain" description="EGF-like" evidence="25">
    <location>
        <begin position="1163"/>
        <end position="1199"/>
    </location>
</feature>
<dbReference type="Ensembl" id="ENSOANT00000019028.3">
    <property type="protein sequence ID" value="ENSOANP00000019025.2"/>
    <property type="gene ID" value="ENSOANG00000012013.3"/>
</dbReference>
<dbReference type="GO" id="GO:0035003">
    <property type="term" value="C:subapical complex"/>
    <property type="evidence" value="ECO:0007669"/>
    <property type="project" value="Ensembl"/>
</dbReference>
<dbReference type="Bgee" id="ENSOANG00000012013">
    <property type="expression patterns" value="Expressed in brain and 1 other cell type or tissue"/>
</dbReference>
<comment type="caution">
    <text evidence="21">Lacks conserved residue(s) required for the propagation of feature annotation.</text>
</comment>
<dbReference type="FunFam" id="2.10.25.10:FF:000348">
    <property type="entry name" value="Crumbs 1, cell polarity complex component"/>
    <property type="match status" value="1"/>
</dbReference>
<dbReference type="InterPro" id="IPR000152">
    <property type="entry name" value="EGF-type_Asp/Asn_hydroxyl_site"/>
</dbReference>
<dbReference type="FunFam" id="2.10.25.10:FF:000413">
    <property type="entry name" value="Crumbs cell polarity complex component 1"/>
    <property type="match status" value="1"/>
</dbReference>
<keyword evidence="7 21" id="KW-0245">EGF-like domain</keyword>
<dbReference type="GeneTree" id="ENSGT00940000155152"/>
<dbReference type="KEGG" id="oaa:100074591"/>
<evidence type="ECO:0000313" key="27">
    <source>
        <dbReference type="Proteomes" id="UP000002279"/>
    </source>
</evidence>
<dbReference type="PANTHER" id="PTHR12916">
    <property type="entry name" value="CYTOCHROME C OXIDASE POLYPEPTIDE VIC-2"/>
    <property type="match status" value="1"/>
</dbReference>
<dbReference type="FunFam" id="2.60.120.200:FF:000130">
    <property type="entry name" value="Crumbs 2, cell polarity complex component"/>
    <property type="match status" value="1"/>
</dbReference>
<feature type="domain" description="EGF-like" evidence="25">
    <location>
        <begin position="1238"/>
        <end position="1274"/>
    </location>
</feature>
<evidence type="ECO:0000256" key="10">
    <source>
        <dbReference type="ARBA" id="ARBA00022737"/>
    </source>
</evidence>
<dbReference type="Pfam" id="PF02210">
    <property type="entry name" value="Laminin_G_2"/>
    <property type="match status" value="3"/>
</dbReference>
<feature type="disulfide bond" evidence="21">
    <location>
        <begin position="495"/>
        <end position="504"/>
    </location>
</feature>
<feature type="disulfide bond" evidence="21">
    <location>
        <begin position="134"/>
        <end position="143"/>
    </location>
</feature>
<dbReference type="InterPro" id="IPR001791">
    <property type="entry name" value="Laminin_G"/>
</dbReference>
<feature type="domain" description="EGF-like" evidence="25">
    <location>
        <begin position="68"/>
        <end position="106"/>
    </location>
</feature>
<dbReference type="GO" id="GO:0005509">
    <property type="term" value="F:calcium ion binding"/>
    <property type="evidence" value="ECO:0007669"/>
    <property type="project" value="InterPro"/>
</dbReference>
<dbReference type="PROSITE" id="PS00010">
    <property type="entry name" value="ASX_HYDROXYL"/>
    <property type="match status" value="9"/>
</dbReference>
<feature type="domain" description="EGF-like" evidence="25">
    <location>
        <begin position="108"/>
        <end position="144"/>
    </location>
</feature>
<evidence type="ECO:0000256" key="9">
    <source>
        <dbReference type="ARBA" id="ARBA00022729"/>
    </source>
</evidence>
<dbReference type="GO" id="GO:0050908">
    <property type="term" value="P:detection of light stimulus involved in visual perception"/>
    <property type="evidence" value="ECO:0007669"/>
    <property type="project" value="Ensembl"/>
</dbReference>
<dbReference type="GO" id="GO:0007009">
    <property type="term" value="P:plasma membrane organization"/>
    <property type="evidence" value="ECO:0007669"/>
    <property type="project" value="Ensembl"/>
</dbReference>
<dbReference type="FunFam" id="2.10.25.10:FF:000400">
    <property type="entry name" value="Crumbs cell polarity complex component 1"/>
    <property type="match status" value="1"/>
</dbReference>
<dbReference type="GO" id="GO:0060060">
    <property type="term" value="P:post-embryonic retina morphogenesis in camera-type eye"/>
    <property type="evidence" value="ECO:0007669"/>
    <property type="project" value="Ensembl"/>
</dbReference>
<dbReference type="Gene3D" id="2.60.120.200">
    <property type="match status" value="3"/>
</dbReference>
<dbReference type="GO" id="GO:0045494">
    <property type="term" value="P:photoreceptor cell maintenance"/>
    <property type="evidence" value="ECO:0007669"/>
    <property type="project" value="Ensembl"/>
</dbReference>
<feature type="disulfide bond" evidence="21">
    <location>
        <begin position="409"/>
        <end position="418"/>
    </location>
</feature>
<keyword evidence="11" id="KW-0106">Calcium</keyword>
<dbReference type="SMART" id="SM00282">
    <property type="entry name" value="LamG"/>
    <property type="match status" value="3"/>
</dbReference>
<feature type="domain" description="EGF-like" evidence="25">
    <location>
        <begin position="465"/>
        <end position="505"/>
    </location>
</feature>
<dbReference type="FunFam" id="2.10.25.10:FF:000123">
    <property type="entry name" value="Crumbs homolog 1 (Drosophila)"/>
    <property type="match status" value="2"/>
</dbReference>
<name>F7DXF9_ORNAN</name>
<dbReference type="CDD" id="cd00054">
    <property type="entry name" value="EGF_CA"/>
    <property type="match status" value="15"/>
</dbReference>
<dbReference type="PROSITE" id="PS01186">
    <property type="entry name" value="EGF_2"/>
    <property type="match status" value="9"/>
</dbReference>
<evidence type="ECO:0000256" key="8">
    <source>
        <dbReference type="ARBA" id="ARBA00022692"/>
    </source>
</evidence>
<evidence type="ECO:0000256" key="7">
    <source>
        <dbReference type="ARBA" id="ARBA00022536"/>
    </source>
</evidence>
<dbReference type="Gene3D" id="2.10.25.10">
    <property type="entry name" value="Laminin"/>
    <property type="match status" value="17"/>
</dbReference>
<keyword evidence="10" id="KW-0677">Repeat</keyword>
<comment type="similarity">
    <text evidence="18">Belongs to the Crumbs protein family.</text>
</comment>
<feature type="domain" description="EGF-like" evidence="25">
    <location>
        <begin position="184"/>
        <end position="220"/>
    </location>
</feature>
<evidence type="ECO:0000256" key="18">
    <source>
        <dbReference type="ARBA" id="ARBA00060989"/>
    </source>
</evidence>
<evidence type="ECO:0000256" key="22">
    <source>
        <dbReference type="SAM" id="Phobius"/>
    </source>
</evidence>
<evidence type="ECO:0000256" key="3">
    <source>
        <dbReference type="ARBA" id="ARBA00004504"/>
    </source>
</evidence>
<evidence type="ECO:0000256" key="6">
    <source>
        <dbReference type="ARBA" id="ARBA00022525"/>
    </source>
</evidence>
<comment type="subunit">
    <text evidence="19">Component of a complex composed of PALS1, CRB1 and EPB41L5. Within the complex, interacts (via intracellular domain) with PALS1 and EPB41L5 (via FERM domain). Forms a complex with MPP4 and PALS1. Interacts with MPDZ/MUPP1 and MPP4.</text>
</comment>
<dbReference type="Proteomes" id="UP000002279">
    <property type="component" value="Chromosome 4"/>
</dbReference>
<dbReference type="GeneID" id="100074591"/>
<dbReference type="SUPFAM" id="SSF57196">
    <property type="entry name" value="EGF/Laminin"/>
    <property type="match status" value="13"/>
</dbReference>
<dbReference type="FunFam" id="2.10.25.10:FF:000143">
    <property type="entry name" value="Protein crumbs 1"/>
    <property type="match status" value="1"/>
</dbReference>
<feature type="disulfide bond" evidence="21">
    <location>
        <begin position="77"/>
        <end position="94"/>
    </location>
</feature>
<dbReference type="PROSITE" id="PS50026">
    <property type="entry name" value="EGF_3"/>
    <property type="match status" value="17"/>
</dbReference>
<proteinExistence type="inferred from homology"/>
<dbReference type="FunFam" id="2.10.25.10:FF:000279">
    <property type="entry name" value="Neurogenic locus notch 1"/>
    <property type="match status" value="1"/>
</dbReference>
<dbReference type="PROSITE" id="PS00022">
    <property type="entry name" value="EGF_1"/>
    <property type="match status" value="14"/>
</dbReference>
<feature type="disulfide bond" evidence="21">
    <location>
        <begin position="96"/>
        <end position="105"/>
    </location>
</feature>
<gene>
    <name evidence="26" type="primary">CRB1</name>
</gene>
<keyword evidence="5" id="KW-1003">Cell membrane</keyword>
<feature type="domain" description="EGF-like" evidence="25">
    <location>
        <begin position="363"/>
        <end position="419"/>
    </location>
</feature>
<dbReference type="CTD" id="23418"/>
<evidence type="ECO:0000256" key="21">
    <source>
        <dbReference type="PROSITE-ProRule" id="PRU00076"/>
    </source>
</evidence>
<feature type="domain" description="EGF-like" evidence="25">
    <location>
        <begin position="325"/>
        <end position="361"/>
    </location>
</feature>
<feature type="domain" description="EGF-like" evidence="25">
    <location>
        <begin position="1279"/>
        <end position="1319"/>
    </location>
</feature>
<feature type="domain" description="EGF-like" evidence="25">
    <location>
        <begin position="146"/>
        <end position="182"/>
    </location>
</feature>
<dbReference type="FunFam" id="2.10.25.10:FF:000274">
    <property type="entry name" value="Crumbs cell polarity complex component 1"/>
    <property type="match status" value="1"/>
</dbReference>
<feature type="disulfide bond" evidence="21">
    <location>
        <begin position="722"/>
        <end position="731"/>
    </location>
</feature>
<dbReference type="GO" id="GO:0035845">
    <property type="term" value="P:photoreceptor cell outer segment organization"/>
    <property type="evidence" value="ECO:0007669"/>
    <property type="project" value="Ensembl"/>
</dbReference>
<dbReference type="PROSITE" id="PS01187">
    <property type="entry name" value="EGF_CA"/>
    <property type="match status" value="3"/>
</dbReference>
<keyword evidence="27" id="KW-1185">Reference proteome</keyword>
<dbReference type="GO" id="GO:0005912">
    <property type="term" value="C:adherens junction"/>
    <property type="evidence" value="ECO:0007669"/>
    <property type="project" value="Ensembl"/>
</dbReference>
<evidence type="ECO:0000256" key="1">
    <source>
        <dbReference type="ARBA" id="ARBA00004247"/>
    </source>
</evidence>
<feature type="domain" description="EGF-like" evidence="25">
    <location>
        <begin position="696"/>
        <end position="732"/>
    </location>
</feature>
<feature type="disulfide bond" evidence="21">
    <location>
        <begin position="1205"/>
        <end position="1215"/>
    </location>
</feature>
<feature type="chain" id="PRO_5028174045" description="Protein crumbs homolog 1" evidence="23">
    <location>
        <begin position="26"/>
        <end position="1430"/>
    </location>
</feature>
<dbReference type="GO" id="GO:0071482">
    <property type="term" value="P:cellular response to light stimulus"/>
    <property type="evidence" value="ECO:0007669"/>
    <property type="project" value="Ensembl"/>
</dbReference>
<dbReference type="FunFam" id="2.60.120.200:FF:000081">
    <property type="entry name" value="Crumbs 1, cell polarity complex component"/>
    <property type="match status" value="1"/>
</dbReference>
<keyword evidence="12 22" id="KW-1133">Transmembrane helix</keyword>
<dbReference type="PANTHER" id="PTHR12916:SF14">
    <property type="entry name" value="CRUMBS 1, CELL POLARITY COMPLEX COMPONENT"/>
    <property type="match status" value="1"/>
</dbReference>
<dbReference type="GO" id="GO:0010467">
    <property type="term" value="P:gene expression"/>
    <property type="evidence" value="ECO:0007669"/>
    <property type="project" value="Ensembl"/>
</dbReference>
<evidence type="ECO:0000256" key="15">
    <source>
        <dbReference type="ARBA" id="ARBA00023180"/>
    </source>
</evidence>
<dbReference type="RefSeq" id="XP_028919838.1">
    <property type="nucleotide sequence ID" value="XM_029064005.2"/>
</dbReference>
<keyword evidence="13 22" id="KW-0472">Membrane</keyword>
<dbReference type="FunFam" id="2.10.25.10:FF:000122">
    <property type="entry name" value="Protein crumbs homolog 2"/>
    <property type="match status" value="1"/>
</dbReference>
<dbReference type="GO" id="GO:0010001">
    <property type="term" value="P:glial cell differentiation"/>
    <property type="evidence" value="ECO:0007669"/>
    <property type="project" value="Ensembl"/>
</dbReference>
<feature type="domain" description="EGF-like" evidence="25">
    <location>
        <begin position="1201"/>
        <end position="1236"/>
    </location>
</feature>
<dbReference type="GO" id="GO:0061159">
    <property type="term" value="P:establishment of bipolar cell polarity involved in cell morphogenesis"/>
    <property type="evidence" value="ECO:0007669"/>
    <property type="project" value="Ensembl"/>
</dbReference>
<dbReference type="InterPro" id="IPR000742">
    <property type="entry name" value="EGF"/>
</dbReference>
<feature type="disulfide bond" evidence="21">
    <location>
        <begin position="1264"/>
        <end position="1273"/>
    </location>
</feature>
<feature type="domain" description="Laminin G" evidence="24">
    <location>
        <begin position="738"/>
        <end position="909"/>
    </location>
</feature>
<dbReference type="FunFam" id="2.10.25.10:FF:000039">
    <property type="entry name" value="Crumbs cell polarity complex component 1"/>
    <property type="match status" value="1"/>
</dbReference>
<reference evidence="26 27" key="1">
    <citation type="journal article" date="2008" name="Nature">
        <title>Genome analysis of the platypus reveals unique signatures of evolution.</title>
        <authorList>
            <person name="Warren W.C."/>
            <person name="Hillier L.W."/>
            <person name="Marshall Graves J.A."/>
            <person name="Birney E."/>
            <person name="Ponting C.P."/>
            <person name="Grutzner F."/>
            <person name="Belov K."/>
            <person name="Miller W."/>
            <person name="Clarke L."/>
            <person name="Chinwalla A.T."/>
            <person name="Yang S.P."/>
            <person name="Heger A."/>
            <person name="Locke D.P."/>
            <person name="Miethke P."/>
            <person name="Waters P.D."/>
            <person name="Veyrunes F."/>
            <person name="Fulton L."/>
            <person name="Fulton B."/>
            <person name="Graves T."/>
            <person name="Wallis J."/>
            <person name="Puente X.S."/>
            <person name="Lopez-Otin C."/>
            <person name="Ordonez G.R."/>
            <person name="Eichler E.E."/>
            <person name="Chen L."/>
            <person name="Cheng Z."/>
            <person name="Deakin J.E."/>
            <person name="Alsop A."/>
            <person name="Thompson K."/>
            <person name="Kirby P."/>
            <person name="Papenfuss A.T."/>
            <person name="Wakefield M.J."/>
            <person name="Olender T."/>
            <person name="Lancet D."/>
            <person name="Huttley G.A."/>
            <person name="Smit A.F."/>
            <person name="Pask A."/>
            <person name="Temple-Smith P."/>
            <person name="Batzer M.A."/>
            <person name="Walker J.A."/>
            <person name="Konkel M.K."/>
            <person name="Harris R.S."/>
            <person name="Whittington C.M."/>
            <person name="Wong E.S."/>
            <person name="Gemmell N.J."/>
            <person name="Buschiazzo E."/>
            <person name="Vargas Jentzsch I.M."/>
            <person name="Merkel A."/>
            <person name="Schmitz J."/>
            <person name="Zemann A."/>
            <person name="Churakov G."/>
            <person name="Kriegs J.O."/>
            <person name="Brosius J."/>
            <person name="Murchison E.P."/>
            <person name="Sachidanandam R."/>
            <person name="Smith C."/>
            <person name="Hannon G.J."/>
            <person name="Tsend-Ayush E."/>
            <person name="McMillan D."/>
            <person name="Attenborough R."/>
            <person name="Rens W."/>
            <person name="Ferguson-Smith M."/>
            <person name="Lefevre C.M."/>
            <person name="Sharp J.A."/>
            <person name="Nicholas K.R."/>
            <person name="Ray D.A."/>
            <person name="Kube M."/>
            <person name="Reinhardt R."/>
            <person name="Pringle T.H."/>
            <person name="Taylor J."/>
            <person name="Jones R.C."/>
            <person name="Nixon B."/>
            <person name="Dacheux J.L."/>
            <person name="Niwa H."/>
            <person name="Sekita Y."/>
            <person name="Huang X."/>
            <person name="Stark A."/>
            <person name="Kheradpour P."/>
            <person name="Kellis M."/>
            <person name="Flicek P."/>
            <person name="Chen Y."/>
            <person name="Webber C."/>
            <person name="Hardison R."/>
            <person name="Nelson J."/>
            <person name="Hallsworth-Pepin K."/>
            <person name="Delehaunty K."/>
            <person name="Markovic C."/>
            <person name="Minx P."/>
            <person name="Feng Y."/>
            <person name="Kremitzki C."/>
            <person name="Mitreva M."/>
            <person name="Glasscock J."/>
            <person name="Wylie T."/>
            <person name="Wohldmann P."/>
            <person name="Thiru P."/>
            <person name="Nhan M.N."/>
            <person name="Pohl C.S."/>
            <person name="Smith S.M."/>
            <person name="Hou S."/>
            <person name="Nefedov M."/>
            <person name="de Jong P.J."/>
            <person name="Renfree M.B."/>
            <person name="Mardis E.R."/>
            <person name="Wilson R.K."/>
        </authorList>
    </citation>
    <scope>NUCLEOTIDE SEQUENCE [LARGE SCALE GENOMIC DNA]</scope>
    <source>
        <strain evidence="26 27">Glennie</strain>
    </source>
</reference>
<keyword evidence="8 22" id="KW-0812">Transmembrane</keyword>
<feature type="disulfide bond" evidence="21">
    <location>
        <begin position="1226"/>
        <end position="1235"/>
    </location>
</feature>
<evidence type="ECO:0000259" key="24">
    <source>
        <dbReference type="PROSITE" id="PS50025"/>
    </source>
</evidence>
<evidence type="ECO:0000256" key="14">
    <source>
        <dbReference type="ARBA" id="ARBA00023157"/>
    </source>
</evidence>
<feature type="domain" description="EGF-like" evidence="25">
    <location>
        <begin position="421"/>
        <end position="463"/>
    </location>
</feature>
<dbReference type="InterPro" id="IPR018097">
    <property type="entry name" value="EGF_Ca-bd_CS"/>
</dbReference>
<dbReference type="InterPro" id="IPR009030">
    <property type="entry name" value="Growth_fac_rcpt_cys_sf"/>
</dbReference>
<dbReference type="SMART" id="SM00181">
    <property type="entry name" value="EGF"/>
    <property type="match status" value="17"/>
</dbReference>
<evidence type="ECO:0000256" key="19">
    <source>
        <dbReference type="ARBA" id="ARBA00061979"/>
    </source>
</evidence>
<dbReference type="FunCoup" id="F7DXF9">
    <property type="interactions" value="298"/>
</dbReference>
<dbReference type="GO" id="GO:0001974">
    <property type="term" value="P:blood vessel remodeling"/>
    <property type="evidence" value="ECO:0007669"/>
    <property type="project" value="Ensembl"/>
</dbReference>
<feature type="disulfide bond" evidence="21">
    <location>
        <begin position="172"/>
        <end position="181"/>
    </location>
</feature>
<dbReference type="GO" id="GO:0016324">
    <property type="term" value="C:apical plasma membrane"/>
    <property type="evidence" value="ECO:0007669"/>
    <property type="project" value="UniProtKB-SubCell"/>
</dbReference>
<dbReference type="GO" id="GO:0005576">
    <property type="term" value="C:extracellular region"/>
    <property type="evidence" value="ECO:0007669"/>
    <property type="project" value="UniProtKB-SubCell"/>
</dbReference>
<feature type="disulfide bond" evidence="21">
    <location>
        <begin position="1189"/>
        <end position="1198"/>
    </location>
</feature>
<dbReference type="PROSITE" id="PS50025">
    <property type="entry name" value="LAM_G_DOMAIN"/>
    <property type="match status" value="3"/>
</dbReference>
<feature type="disulfide bond" evidence="21">
    <location>
        <begin position="274"/>
        <end position="283"/>
    </location>
</feature>
<dbReference type="FunFam" id="2.10.25.10:FF:000525">
    <property type="entry name" value="Fat-like cadherin-related tumor suppressor homolog"/>
    <property type="match status" value="1"/>
</dbReference>
<keyword evidence="15" id="KW-0325">Glycoprotein</keyword>
<reference evidence="26" key="2">
    <citation type="submission" date="2025-08" db="UniProtKB">
        <authorList>
            <consortium name="Ensembl"/>
        </authorList>
    </citation>
    <scope>IDENTIFICATION</scope>
    <source>
        <strain evidence="26">Glennie</strain>
    </source>
</reference>
<feature type="domain" description="EGF-like" evidence="25">
    <location>
        <begin position="286"/>
        <end position="323"/>
    </location>
</feature>
<keyword evidence="14 21" id="KW-1015">Disulfide bond</keyword>
<dbReference type="SMART" id="SM00179">
    <property type="entry name" value="EGF_CA"/>
    <property type="match status" value="16"/>
</dbReference>
<feature type="domain" description="EGF-like" evidence="25">
    <location>
        <begin position="248"/>
        <end position="284"/>
    </location>
</feature>
<keyword evidence="16" id="KW-0966">Cell projection</keyword>
<dbReference type="GO" id="GO:0001917">
    <property type="term" value="C:photoreceptor inner segment"/>
    <property type="evidence" value="ECO:0007669"/>
    <property type="project" value="UniProtKB-SubCell"/>
</dbReference>
<organism evidence="26 27">
    <name type="scientific">Ornithorhynchus anatinus</name>
    <name type="common">Duckbill platypus</name>
    <dbReference type="NCBI Taxonomy" id="9258"/>
    <lineage>
        <taxon>Eukaryota</taxon>
        <taxon>Metazoa</taxon>
        <taxon>Chordata</taxon>
        <taxon>Craniata</taxon>
        <taxon>Vertebrata</taxon>
        <taxon>Euteleostomi</taxon>
        <taxon>Mammalia</taxon>
        <taxon>Monotremata</taxon>
        <taxon>Ornithorhynchidae</taxon>
        <taxon>Ornithorhynchus</taxon>
    </lineage>
</organism>
<reference evidence="26" key="3">
    <citation type="submission" date="2025-09" db="UniProtKB">
        <authorList>
            <consortium name="Ensembl"/>
        </authorList>
    </citation>
    <scope>IDENTIFICATION</scope>
    <source>
        <strain evidence="26">Glennie</strain>
    </source>
</reference>
<dbReference type="SUPFAM" id="SSF57184">
    <property type="entry name" value="Growth factor receptor domain"/>
    <property type="match status" value="1"/>
</dbReference>
<evidence type="ECO:0000256" key="5">
    <source>
        <dbReference type="ARBA" id="ARBA00022475"/>
    </source>
</evidence>
<dbReference type="InterPro" id="IPR013320">
    <property type="entry name" value="ConA-like_dom_sf"/>
</dbReference>
<protein>
    <recommendedName>
        <fullName evidence="20">Protein crumbs homolog 1</fullName>
    </recommendedName>
</protein>
<feature type="disulfide bond" evidence="21">
    <location>
        <begin position="1347"/>
        <end position="1356"/>
    </location>
</feature>